<dbReference type="PROSITE" id="PS50093">
    <property type="entry name" value="PKD"/>
    <property type="match status" value="2"/>
</dbReference>
<gene>
    <name evidence="3" type="ordered locus">Mhun_0644</name>
</gene>
<dbReference type="Pfam" id="PF05048">
    <property type="entry name" value="NosD"/>
    <property type="match status" value="1"/>
</dbReference>
<dbReference type="SUPFAM" id="SSF51126">
    <property type="entry name" value="Pectin lyase-like"/>
    <property type="match status" value="1"/>
</dbReference>
<dbReference type="Pfam" id="PF00112">
    <property type="entry name" value="Peptidase_C1"/>
    <property type="match status" value="1"/>
</dbReference>
<evidence type="ECO:0000313" key="3">
    <source>
        <dbReference type="EMBL" id="ABD40400.1"/>
    </source>
</evidence>
<dbReference type="FunFam" id="2.60.40.10:FF:000270">
    <property type="entry name" value="Cell surface protein"/>
    <property type="match status" value="2"/>
</dbReference>
<accession>Q2FLC7</accession>
<dbReference type="HOGENOM" id="CLU_284363_0_0_2"/>
<dbReference type="eggNOG" id="arCOG03607">
    <property type="taxonomic scope" value="Archaea"/>
</dbReference>
<dbReference type="eggNOG" id="arCOG02510">
    <property type="taxonomic scope" value="Archaea"/>
</dbReference>
<dbReference type="Gene3D" id="2.60.40.10">
    <property type="entry name" value="Immunoglobulins"/>
    <property type="match status" value="2"/>
</dbReference>
<dbReference type="STRING" id="323259.Mhun_0644"/>
<dbReference type="GeneID" id="78950858"/>
<comment type="similarity">
    <text evidence="1">Belongs to the peptidase C1 family.</text>
</comment>
<dbReference type="InterPro" id="IPR007742">
    <property type="entry name" value="NosD_dom"/>
</dbReference>
<dbReference type="CDD" id="cd00146">
    <property type="entry name" value="PKD"/>
    <property type="match status" value="2"/>
</dbReference>
<dbReference type="Gene3D" id="2.160.20.10">
    <property type="entry name" value="Single-stranded right-handed beta-helix, Pectin lyase-like"/>
    <property type="match status" value="1"/>
</dbReference>
<evidence type="ECO:0000256" key="1">
    <source>
        <dbReference type="ARBA" id="ARBA00008455"/>
    </source>
</evidence>
<dbReference type="Pfam" id="PF18911">
    <property type="entry name" value="PKD_4"/>
    <property type="match status" value="2"/>
</dbReference>
<dbReference type="OrthoDB" id="137612at2157"/>
<dbReference type="EnsemblBacteria" id="ABD40400">
    <property type="protein sequence ID" value="ABD40400"/>
    <property type="gene ID" value="Mhun_0644"/>
</dbReference>
<dbReference type="EMBL" id="CP000254">
    <property type="protein sequence ID" value="ABD40400.1"/>
    <property type="molecule type" value="Genomic_DNA"/>
</dbReference>
<dbReference type="KEGG" id="mhu:Mhun_0644"/>
<dbReference type="Gene3D" id="3.90.70.10">
    <property type="entry name" value="Cysteine proteinases"/>
    <property type="match status" value="1"/>
</dbReference>
<evidence type="ECO:0000259" key="2">
    <source>
        <dbReference type="PROSITE" id="PS50093"/>
    </source>
</evidence>
<dbReference type="InterPro" id="IPR000668">
    <property type="entry name" value="Peptidase_C1A_C"/>
</dbReference>
<dbReference type="InterPro" id="IPR013128">
    <property type="entry name" value="Peptidase_C1A"/>
</dbReference>
<dbReference type="PANTHER" id="PTHR12411">
    <property type="entry name" value="CYSTEINE PROTEASE FAMILY C1-RELATED"/>
    <property type="match status" value="1"/>
</dbReference>
<dbReference type="SMART" id="SM00089">
    <property type="entry name" value="PKD"/>
    <property type="match status" value="2"/>
</dbReference>
<evidence type="ECO:0000313" key="4">
    <source>
        <dbReference type="Proteomes" id="UP000001941"/>
    </source>
</evidence>
<dbReference type="InterPro" id="IPR038765">
    <property type="entry name" value="Papain-like_cys_pep_sf"/>
</dbReference>
<dbReference type="InterPro" id="IPR022409">
    <property type="entry name" value="PKD/Chitinase_dom"/>
</dbReference>
<organism evidence="3 4">
    <name type="scientific">Methanospirillum hungatei JF-1 (strain ATCC 27890 / DSM 864 / NBRC 100397 / JF-1)</name>
    <dbReference type="NCBI Taxonomy" id="323259"/>
    <lineage>
        <taxon>Archaea</taxon>
        <taxon>Methanobacteriati</taxon>
        <taxon>Methanobacteriota</taxon>
        <taxon>Stenosarchaea group</taxon>
        <taxon>Methanomicrobia</taxon>
        <taxon>Methanomicrobiales</taxon>
        <taxon>Methanospirillaceae</taxon>
        <taxon>Methanospirillum</taxon>
    </lineage>
</organism>
<proteinExistence type="inferred from homology"/>
<dbReference type="Pfam" id="PF18560">
    <property type="entry name" value="Lectin_like"/>
    <property type="match status" value="1"/>
</dbReference>
<dbReference type="SUPFAM" id="SSF54001">
    <property type="entry name" value="Cysteine proteinases"/>
    <property type="match status" value="1"/>
</dbReference>
<dbReference type="InParanoid" id="Q2FLC7"/>
<feature type="domain" description="PKD" evidence="2">
    <location>
        <begin position="843"/>
        <end position="912"/>
    </location>
</feature>
<dbReference type="GO" id="GO:0006508">
    <property type="term" value="P:proteolysis"/>
    <property type="evidence" value="ECO:0007669"/>
    <property type="project" value="InterPro"/>
</dbReference>
<dbReference type="InterPro" id="IPR011050">
    <property type="entry name" value="Pectin_lyase_fold/virulence"/>
</dbReference>
<dbReference type="InterPro" id="IPR040528">
    <property type="entry name" value="Lectin-like"/>
</dbReference>
<dbReference type="Proteomes" id="UP000001941">
    <property type="component" value="Chromosome"/>
</dbReference>
<dbReference type="InterPro" id="IPR000601">
    <property type="entry name" value="PKD_dom"/>
</dbReference>
<dbReference type="eggNOG" id="arCOG06738">
    <property type="taxonomic scope" value="Archaea"/>
</dbReference>
<sequence length="1092" mass="118144">MWSGKSLCILLIIALIAGGTHCYADGEDFSEGGFAPLSLQWQKITESENTSADSQYCCGSGPLRESPVDLSHLIGKKIRSLSILADYPSKFDLRDSKRVPAIRDQGQSGSCWDFAAVKSLESSLLPEVAKDFSENNLKNHVSIYDPEGFDFADGGNDLMAAAYFLRGSGPVPEKLDPYNPYSFISPQNLPVETRVSDVPMIPGRSGPTDNENVKWALVNLGCLYSTILYDDQYFNTGTNGYYNPDGTTPNHAISIIGWDDTYPASNFNTEPAGDGAFICANSWGTNWGDKGFFYISYYDTLIAKRISAFTAATDNTDGSYGYDTLGWVNSFGFGFADASAANVFTADADIEVTSAGFYIPQVGTSVTASVYLNPDNGPVGSAPVATSNGEVYQIPGYHSLQFDLPVKVKKGEKFSIVVDFNTPDYGFPIPVEYPVPGYSSKATAQPGQSYVKTSTGKWSDLTTWDPQGNACIRAGYRLISGPKADFYAEPTSGSAPLTVTFHDISTGNPERWLWQFGDGATSTEQNPIHTYTYNGVYSVTLTSDTPAGESMMVKKNYITVSEPTKIIVPDDHSLIQEAINTAPPGSAILVRYGYYPEKLTINKPITLIGESSSDGQKPIIDAQFTGTPVSITAAGVTVENFSLTGAWSETAIRPGVAVRGNKAVIRNNWIFENYAGVRFESVVGGILDGNIIWNSTSNAIYGESSSYLDISNNTVVWTKDSSAVRLVSAYNSVLKGNAIAENKKTGLSVTGTGMTIYDNYLNNSQNVALTPDTKVTWNIPKTTGPNIVLGPYIGGNFWATPDGTGFSETHKDENGDGFCDEVYRIGGDNVDELPLAIPDSVPPSASFEAEPRTGSLPLTVQFRDTSLGTIESWLWDFGDGTSSSEQHPVHVYENIGSYNVNLTVTGPKGSDAELKLSYITVTGTGNKYILTLMPGWNFFTPPKSLSPGSDTAALFGSIETSGHSIFEFPNQTWGWTKVNRDTVLHPVTGYWIYSKNRVDTTLWLDPVSGGKKTVEPGWNAIGSPGIGPIKAKDVMSTLGDSWTYLIGYDESMQKYEDVIIRKGSGIHSDDRLLKSGHGYWLYATGAGDIYAA</sequence>
<dbReference type="RefSeq" id="WP_011447684.1">
    <property type="nucleotide sequence ID" value="NC_007796.1"/>
</dbReference>
<feature type="domain" description="PKD" evidence="2">
    <location>
        <begin position="482"/>
        <end position="548"/>
    </location>
</feature>
<reference evidence="4" key="1">
    <citation type="journal article" date="2016" name="Stand. Genomic Sci.">
        <title>Complete genome sequence of Methanospirillum hungatei type strain JF1.</title>
        <authorList>
            <person name="Gunsalus R.P."/>
            <person name="Cook L.E."/>
            <person name="Crable B."/>
            <person name="Rohlin L."/>
            <person name="McDonald E."/>
            <person name="Mouttaki H."/>
            <person name="Sieber J.R."/>
            <person name="Poweleit N."/>
            <person name="Zhou H."/>
            <person name="Lapidus A.L."/>
            <person name="Daligault H.E."/>
            <person name="Land M."/>
            <person name="Gilna P."/>
            <person name="Ivanova N."/>
            <person name="Kyrpides N."/>
            <person name="Culley D.E."/>
            <person name="McInerney M.J."/>
        </authorList>
    </citation>
    <scope>NUCLEOTIDE SEQUENCE [LARGE SCALE GENOMIC DNA]</scope>
    <source>
        <strain evidence="4">ATCC 27890 / DSM 864 / NBRC 100397 / JF-1</strain>
    </source>
</reference>
<dbReference type="InterPro" id="IPR012334">
    <property type="entry name" value="Pectin_lyas_fold"/>
</dbReference>
<dbReference type="InterPro" id="IPR013783">
    <property type="entry name" value="Ig-like_fold"/>
</dbReference>
<dbReference type="SUPFAM" id="SSF49299">
    <property type="entry name" value="PKD domain"/>
    <property type="match status" value="2"/>
</dbReference>
<dbReference type="CDD" id="cd02619">
    <property type="entry name" value="Peptidase_C1"/>
    <property type="match status" value="1"/>
</dbReference>
<keyword evidence="4" id="KW-1185">Reference proteome</keyword>
<name>Q2FLC7_METHJ</name>
<protein>
    <submittedName>
        <fullName evidence="3">Periplasmic copper-binding protein</fullName>
    </submittedName>
</protein>
<dbReference type="AlphaFoldDB" id="Q2FLC7"/>
<dbReference type="InterPro" id="IPR035986">
    <property type="entry name" value="PKD_dom_sf"/>
</dbReference>
<dbReference type="GO" id="GO:0008234">
    <property type="term" value="F:cysteine-type peptidase activity"/>
    <property type="evidence" value="ECO:0007669"/>
    <property type="project" value="InterPro"/>
</dbReference>
<dbReference type="SMART" id="SM00645">
    <property type="entry name" value="Pept_C1"/>
    <property type="match status" value="1"/>
</dbReference>
<dbReference type="eggNOG" id="arCOG02501">
    <property type="taxonomic scope" value="Archaea"/>
</dbReference>